<protein>
    <recommendedName>
        <fullName evidence="3">beta-glucosidase</fullName>
        <ecNumber evidence="3">3.2.1.21</ecNumber>
    </recommendedName>
</protein>
<dbReference type="InterPro" id="IPR002772">
    <property type="entry name" value="Glyco_hydro_3_C"/>
</dbReference>
<dbReference type="Pfam" id="PF00933">
    <property type="entry name" value="Glyco_hydro_3"/>
    <property type="match status" value="1"/>
</dbReference>
<dbReference type="SUPFAM" id="SSF51445">
    <property type="entry name" value="(Trans)glycosidases"/>
    <property type="match status" value="1"/>
</dbReference>
<evidence type="ECO:0000256" key="2">
    <source>
        <dbReference type="ARBA" id="ARBA00005336"/>
    </source>
</evidence>
<dbReference type="Pfam" id="PF01915">
    <property type="entry name" value="Glyco_hydro_3_C"/>
    <property type="match status" value="1"/>
</dbReference>
<dbReference type="InterPro" id="IPR001764">
    <property type="entry name" value="Glyco_hydro_3_N"/>
</dbReference>
<keyword evidence="4 7" id="KW-0732">Signal</keyword>
<dbReference type="InterPro" id="IPR017853">
    <property type="entry name" value="GH"/>
</dbReference>
<feature type="domain" description="Glycoside hydrolase family 3 N-terminal" evidence="8">
    <location>
        <begin position="87"/>
        <end position="428"/>
    </location>
</feature>
<evidence type="ECO:0000259" key="9">
    <source>
        <dbReference type="Pfam" id="PF01915"/>
    </source>
</evidence>
<dbReference type="InterPro" id="IPR051915">
    <property type="entry name" value="Cellulose_Degrad_GH3"/>
</dbReference>
<dbReference type="Gene3D" id="3.40.50.1700">
    <property type="entry name" value="Glycoside hydrolase family 3 C-terminal domain"/>
    <property type="match status" value="1"/>
</dbReference>
<dbReference type="EC" id="3.2.1.21" evidence="3"/>
<evidence type="ECO:0000313" key="11">
    <source>
        <dbReference type="Proteomes" id="UP000608154"/>
    </source>
</evidence>
<dbReference type="EMBL" id="BMHK01000010">
    <property type="protein sequence ID" value="GGC00472.1"/>
    <property type="molecule type" value="Genomic_DNA"/>
</dbReference>
<feature type="chain" id="PRO_5036696007" description="beta-glucosidase" evidence="7">
    <location>
        <begin position="25"/>
        <end position="741"/>
    </location>
</feature>
<dbReference type="SUPFAM" id="SSF52279">
    <property type="entry name" value="Beta-D-glucan exohydrolase, C-terminal domain"/>
    <property type="match status" value="1"/>
</dbReference>
<accession>A0A916TSW5</accession>
<keyword evidence="6" id="KW-0326">Glycosidase</keyword>
<evidence type="ECO:0000256" key="5">
    <source>
        <dbReference type="ARBA" id="ARBA00022801"/>
    </source>
</evidence>
<feature type="signal peptide" evidence="7">
    <location>
        <begin position="1"/>
        <end position="24"/>
    </location>
</feature>
<dbReference type="Proteomes" id="UP000608154">
    <property type="component" value="Unassembled WGS sequence"/>
</dbReference>
<dbReference type="GO" id="GO:0008422">
    <property type="term" value="F:beta-glucosidase activity"/>
    <property type="evidence" value="ECO:0007669"/>
    <property type="project" value="UniProtKB-EC"/>
</dbReference>
<evidence type="ECO:0000256" key="4">
    <source>
        <dbReference type="ARBA" id="ARBA00022729"/>
    </source>
</evidence>
<evidence type="ECO:0000256" key="7">
    <source>
        <dbReference type="SAM" id="SignalP"/>
    </source>
</evidence>
<evidence type="ECO:0000313" key="10">
    <source>
        <dbReference type="EMBL" id="GGC00472.1"/>
    </source>
</evidence>
<comment type="caution">
    <text evidence="10">The sequence shown here is derived from an EMBL/GenBank/DDBJ whole genome shotgun (WGS) entry which is preliminary data.</text>
</comment>
<evidence type="ECO:0000256" key="3">
    <source>
        <dbReference type="ARBA" id="ARBA00012744"/>
    </source>
</evidence>
<dbReference type="InterPro" id="IPR036881">
    <property type="entry name" value="Glyco_hydro_3_C_sf"/>
</dbReference>
<name>A0A916TSW5_9SPHN</name>
<organism evidence="10 11">
    <name type="scientific">Novosphingobium endophyticum</name>
    <dbReference type="NCBI Taxonomy" id="1955250"/>
    <lineage>
        <taxon>Bacteria</taxon>
        <taxon>Pseudomonadati</taxon>
        <taxon>Pseudomonadota</taxon>
        <taxon>Alphaproteobacteria</taxon>
        <taxon>Sphingomonadales</taxon>
        <taxon>Sphingomonadaceae</taxon>
        <taxon>Novosphingobium</taxon>
    </lineage>
</organism>
<gene>
    <name evidence="10" type="ORF">GCM10011494_18790</name>
</gene>
<dbReference type="PANTHER" id="PTHR30620">
    <property type="entry name" value="PERIPLASMIC BETA-GLUCOSIDASE-RELATED"/>
    <property type="match status" value="1"/>
</dbReference>
<keyword evidence="5" id="KW-0378">Hydrolase</keyword>
<comment type="similarity">
    <text evidence="2">Belongs to the glycosyl hydrolase 3 family.</text>
</comment>
<dbReference type="GO" id="GO:0009251">
    <property type="term" value="P:glucan catabolic process"/>
    <property type="evidence" value="ECO:0007669"/>
    <property type="project" value="TreeGrafter"/>
</dbReference>
<evidence type="ECO:0000256" key="6">
    <source>
        <dbReference type="ARBA" id="ARBA00023295"/>
    </source>
</evidence>
<feature type="domain" description="Glycoside hydrolase family 3 C-terminal" evidence="9">
    <location>
        <begin position="505"/>
        <end position="641"/>
    </location>
</feature>
<comment type="catalytic activity">
    <reaction evidence="1">
        <text>Hydrolysis of terminal, non-reducing beta-D-glucosyl residues with release of beta-D-glucose.</text>
        <dbReference type="EC" id="3.2.1.21"/>
    </reaction>
</comment>
<dbReference type="PANTHER" id="PTHR30620:SF16">
    <property type="entry name" value="LYSOSOMAL BETA GLUCOSIDASE"/>
    <property type="match status" value="1"/>
</dbReference>
<evidence type="ECO:0000259" key="8">
    <source>
        <dbReference type="Pfam" id="PF00933"/>
    </source>
</evidence>
<evidence type="ECO:0000256" key="1">
    <source>
        <dbReference type="ARBA" id="ARBA00000448"/>
    </source>
</evidence>
<reference evidence="10" key="1">
    <citation type="journal article" date="2014" name="Int. J. Syst. Evol. Microbiol.">
        <title>Complete genome sequence of Corynebacterium casei LMG S-19264T (=DSM 44701T), isolated from a smear-ripened cheese.</title>
        <authorList>
            <consortium name="US DOE Joint Genome Institute (JGI-PGF)"/>
            <person name="Walter F."/>
            <person name="Albersmeier A."/>
            <person name="Kalinowski J."/>
            <person name="Ruckert C."/>
        </authorList>
    </citation>
    <scope>NUCLEOTIDE SEQUENCE</scope>
    <source>
        <strain evidence="10">CGMCC 1.15095</strain>
    </source>
</reference>
<sequence length="741" mass="79554">MPKSTTSWSMAAITGVALVLGARAAAQPDSAERPPVQPELGARSAPIIMSDGLRFRDLDRNGRLTPYEDWRLTPLVRARDLVSRMTLEEKAGAMVHPALTNADQVRRFKLTSVLTRSPSAPAVIAAENNSLQQAAEDTRLGIPMTISSDPRHGMSEVEGASVLAEGFPKWPDALGFGSIGDPAVTRHFAETVAAEYRAVGITMALSPQADVATEPRWSRISGTFGEDFDTVARHSAAYIEGIQGNPRGLARGGVAAIVKHFAGYGAQDDGWDSHNYYGRYSVFPGKMLERHIAVYRPSFAAGVAGVMPTYSIIKTPDFEPVGGAFSKHLLDDLLRKREHYSGLVLSDFGVTENCTLSCITGDLSGGVGEVYGKPWGMETASKEDRFVAAINAGVDQVGGAEDGAPIVSAVRSGRLSMPRIDEAVTRIMVLKFEQGLFENPYVDLSRVSQVVGQPAFQTAALEAQQRSLVLLSNRKATLPVRPMGVKVFLRGVDPTMAAQAGFTPVETLEEADLAIMRVAAPWRSEHPGWIMGRSQHEGDLSFPPDSEALREIEAAARRVPTIVSIYLDRPAIVTPLRDKAAALIGDFGVSDQALLRAITGQSSISGRLPIELPSSMAAVEAQREDVPRDSARPLYPYGFGLRLPALAGRPPVPAEVPAWAKALAQRARQYSTATTPIADLMANPDAREILMRHLPAVVQSGNIERMGALTLGRLQGMAPQMVPDAALSAIDAELARLAPPE</sequence>
<dbReference type="InterPro" id="IPR036962">
    <property type="entry name" value="Glyco_hydro_3_N_sf"/>
</dbReference>
<reference evidence="10" key="2">
    <citation type="submission" date="2020-09" db="EMBL/GenBank/DDBJ databases">
        <authorList>
            <person name="Sun Q."/>
            <person name="Zhou Y."/>
        </authorList>
    </citation>
    <scope>NUCLEOTIDE SEQUENCE</scope>
    <source>
        <strain evidence="10">CGMCC 1.15095</strain>
    </source>
</reference>
<proteinExistence type="inferred from homology"/>
<dbReference type="AlphaFoldDB" id="A0A916TSW5"/>
<dbReference type="RefSeq" id="WP_229736277.1">
    <property type="nucleotide sequence ID" value="NZ_BMHK01000010.1"/>
</dbReference>
<dbReference type="Gene3D" id="3.20.20.300">
    <property type="entry name" value="Glycoside hydrolase, family 3, N-terminal domain"/>
    <property type="match status" value="1"/>
</dbReference>
<keyword evidence="11" id="KW-1185">Reference proteome</keyword>
<dbReference type="PRINTS" id="PR00133">
    <property type="entry name" value="GLHYDRLASE3"/>
</dbReference>